<evidence type="ECO:0000313" key="6">
    <source>
        <dbReference type="Proteomes" id="UP001370490"/>
    </source>
</evidence>
<sequence length="504" mass="58595">MGVLPSSTTRIKSYARRHPFFIIPFVAALCFFSLTAIFLFKVDDVAYQTKTVAGHNLEPTPWHLFPPKTFGEETKYSRASKIIHCNYLACPRNTFNNYDTPQHDPSHSSASNNDTQCPEFYRWIHRDLEPWSKSKIQLTHLMEAQKRAAFRVTIVGGRLYVDLYFACVQSRQMFTIWGIFQLLRRYPGMIPDVDIMFDCMDKPSISRSEHQSMPLPLFRYCTTPQHFDIPFPDWSFWGWPEVNIAPWDEEFRDIKRGSEVLRWNKKWSNAYWKGNPDVGAPVRTALLKCNDTRKWGAQIMRQNWLEEVKSGFKASKLSNQCNHRYKIYAEGFAWSVSLKYILSCSSLALIISPEYQDFFNRGLIPKENYWPISTSDICRSIKFAVDWGNSNPKQAERMGREGQKLMETLDMNRVYDYMYHLILEYSKLLDFEPSPPPSALEVCAESLLCHADSEQRETLERSTAFPSAAPPCTLPPPDSGLIDQWIQMKIKTISDLELLEKKQM</sequence>
<keyword evidence="3" id="KW-0472">Membrane</keyword>
<evidence type="ECO:0000256" key="1">
    <source>
        <dbReference type="ARBA" id="ARBA00010118"/>
    </source>
</evidence>
<dbReference type="AlphaFoldDB" id="A0AAN8Z5D2"/>
<proteinExistence type="inferred from homology"/>
<gene>
    <name evidence="5" type="ORF">RJ641_008838</name>
</gene>
<comment type="similarity">
    <text evidence="1">Belongs to the glycosyltransferase 90 family.</text>
</comment>
<evidence type="ECO:0000256" key="3">
    <source>
        <dbReference type="SAM" id="Phobius"/>
    </source>
</evidence>
<feature type="domain" description="Glycosyl transferase CAP10" evidence="4">
    <location>
        <begin position="189"/>
        <end position="432"/>
    </location>
</feature>
<keyword evidence="6" id="KW-1185">Reference proteome</keyword>
<feature type="transmembrane region" description="Helical" evidence="3">
    <location>
        <begin position="20"/>
        <end position="40"/>
    </location>
</feature>
<keyword evidence="3" id="KW-0812">Transmembrane</keyword>
<dbReference type="Proteomes" id="UP001370490">
    <property type="component" value="Unassembled WGS sequence"/>
</dbReference>
<keyword evidence="3" id="KW-1133">Transmembrane helix</keyword>
<keyword evidence="2 5" id="KW-0808">Transferase</keyword>
<dbReference type="PANTHER" id="PTHR12203:SF35">
    <property type="entry name" value="PROTEIN O-GLUCOSYLTRANSFERASE 1"/>
    <property type="match status" value="1"/>
</dbReference>
<dbReference type="GO" id="GO:0016740">
    <property type="term" value="F:transferase activity"/>
    <property type="evidence" value="ECO:0007669"/>
    <property type="project" value="UniProtKB-KW"/>
</dbReference>
<evidence type="ECO:0000259" key="4">
    <source>
        <dbReference type="SMART" id="SM00672"/>
    </source>
</evidence>
<reference evidence="5 6" key="1">
    <citation type="submission" date="2023-12" db="EMBL/GenBank/DDBJ databases">
        <title>A high-quality genome assembly for Dillenia turbinata (Dilleniales).</title>
        <authorList>
            <person name="Chanderbali A."/>
        </authorList>
    </citation>
    <scope>NUCLEOTIDE SEQUENCE [LARGE SCALE GENOMIC DNA]</scope>
    <source>
        <strain evidence="5">LSX21</strain>
        <tissue evidence="5">Leaf</tissue>
    </source>
</reference>
<dbReference type="InterPro" id="IPR051091">
    <property type="entry name" value="O-Glucosyltr/Glycosyltrsf_90"/>
</dbReference>
<comment type="caution">
    <text evidence="5">The sequence shown here is derived from an EMBL/GenBank/DDBJ whole genome shotgun (WGS) entry which is preliminary data.</text>
</comment>
<dbReference type="EMBL" id="JBAMMX010000015">
    <property type="protein sequence ID" value="KAK6927119.1"/>
    <property type="molecule type" value="Genomic_DNA"/>
</dbReference>
<accession>A0AAN8Z5D2</accession>
<protein>
    <submittedName>
        <fullName evidence="5">Glycosyl transferase CAP10 domain</fullName>
    </submittedName>
</protein>
<evidence type="ECO:0000256" key="2">
    <source>
        <dbReference type="ARBA" id="ARBA00022679"/>
    </source>
</evidence>
<dbReference type="InterPro" id="IPR006598">
    <property type="entry name" value="CAP10"/>
</dbReference>
<evidence type="ECO:0000313" key="5">
    <source>
        <dbReference type="EMBL" id="KAK6927119.1"/>
    </source>
</evidence>
<dbReference type="SMART" id="SM00672">
    <property type="entry name" value="CAP10"/>
    <property type="match status" value="1"/>
</dbReference>
<dbReference type="PANTHER" id="PTHR12203">
    <property type="entry name" value="KDEL LYS-ASP-GLU-LEU CONTAINING - RELATED"/>
    <property type="match status" value="1"/>
</dbReference>
<name>A0AAN8Z5D2_9MAGN</name>
<organism evidence="5 6">
    <name type="scientific">Dillenia turbinata</name>
    <dbReference type="NCBI Taxonomy" id="194707"/>
    <lineage>
        <taxon>Eukaryota</taxon>
        <taxon>Viridiplantae</taxon>
        <taxon>Streptophyta</taxon>
        <taxon>Embryophyta</taxon>
        <taxon>Tracheophyta</taxon>
        <taxon>Spermatophyta</taxon>
        <taxon>Magnoliopsida</taxon>
        <taxon>eudicotyledons</taxon>
        <taxon>Gunneridae</taxon>
        <taxon>Pentapetalae</taxon>
        <taxon>Dilleniales</taxon>
        <taxon>Dilleniaceae</taxon>
        <taxon>Dillenia</taxon>
    </lineage>
</organism>
<dbReference type="Pfam" id="PF05686">
    <property type="entry name" value="Glyco_transf_90"/>
    <property type="match status" value="1"/>
</dbReference>